<evidence type="ECO:0000256" key="9">
    <source>
        <dbReference type="SAM" id="Phobius"/>
    </source>
</evidence>
<evidence type="ECO:0000256" key="3">
    <source>
        <dbReference type="ARBA" id="ARBA00022475"/>
    </source>
</evidence>
<dbReference type="GO" id="GO:0044781">
    <property type="term" value="P:bacterial-type flagellum organization"/>
    <property type="evidence" value="ECO:0007669"/>
    <property type="project" value="InterPro"/>
</dbReference>
<keyword evidence="6 9" id="KW-0472">Membrane</keyword>
<comment type="subcellular location">
    <subcellularLocation>
        <location evidence="1">Bacterial flagellum basal body</location>
    </subcellularLocation>
    <subcellularLocation>
        <location evidence="2">Cell membrane</location>
    </subcellularLocation>
</comment>
<dbReference type="AlphaFoldDB" id="A0A3N7HV79"/>
<dbReference type="GO" id="GO:0009425">
    <property type="term" value="C:bacterial-type flagellum basal body"/>
    <property type="evidence" value="ECO:0007669"/>
    <property type="project" value="UniProtKB-SubCell"/>
</dbReference>
<name>A0A3N7HV79_9BURK</name>
<comment type="similarity">
    <text evidence="8">Belongs to the FliO/MopB family.</text>
</comment>
<keyword evidence="11" id="KW-1185">Reference proteome</keyword>
<dbReference type="PANTHER" id="PTHR38766">
    <property type="entry name" value="FLAGELLAR PROTEIN FLIO"/>
    <property type="match status" value="1"/>
</dbReference>
<dbReference type="GO" id="GO:0005886">
    <property type="term" value="C:plasma membrane"/>
    <property type="evidence" value="ECO:0007669"/>
    <property type="project" value="UniProtKB-SubCell"/>
</dbReference>
<reference evidence="10 11" key="2">
    <citation type="submission" date="2018-12" db="EMBL/GenBank/DDBJ databases">
        <title>Rhizobacter gummiphilus sp. nov., a rubber-degrading bacterium isolated from the soil of a botanical garden in Japan.</title>
        <authorList>
            <person name="Shunsuke S.S."/>
        </authorList>
    </citation>
    <scope>NUCLEOTIDE SEQUENCE [LARGE SCALE GENOMIC DNA]</scope>
    <source>
        <strain evidence="10 11">S-16</strain>
    </source>
</reference>
<keyword evidence="10" id="KW-0966">Cell projection</keyword>
<keyword evidence="10" id="KW-0282">Flagellum</keyword>
<keyword evidence="10" id="KW-0969">Cilium</keyword>
<evidence type="ECO:0000256" key="5">
    <source>
        <dbReference type="ARBA" id="ARBA00022989"/>
    </source>
</evidence>
<proteinExistence type="inferred from homology"/>
<dbReference type="OrthoDB" id="8905632at2"/>
<sequence>MLASTGFTSLMWFIAILAMIPLSLWLLKRTPMGGATTGHVMRSIASLPISQNQRIVTVEVGTGEERRWLVLGVTPQSISTLHSMAPQDDAVPPANPAHPPLPFAQLLGKLRQDKGQAGER</sequence>
<evidence type="ECO:0000256" key="1">
    <source>
        <dbReference type="ARBA" id="ARBA00004117"/>
    </source>
</evidence>
<feature type="transmembrane region" description="Helical" evidence="9">
    <location>
        <begin position="6"/>
        <end position="27"/>
    </location>
</feature>
<dbReference type="EMBL" id="QUSW01000002">
    <property type="protein sequence ID" value="RQP25256.1"/>
    <property type="molecule type" value="Genomic_DNA"/>
</dbReference>
<keyword evidence="4 9" id="KW-0812">Transmembrane</keyword>
<evidence type="ECO:0000256" key="4">
    <source>
        <dbReference type="ARBA" id="ARBA00022692"/>
    </source>
</evidence>
<dbReference type="Proteomes" id="UP000267464">
    <property type="component" value="Unassembled WGS sequence"/>
</dbReference>
<accession>A0A3N7HV79</accession>
<evidence type="ECO:0000313" key="10">
    <source>
        <dbReference type="EMBL" id="RQP25256.1"/>
    </source>
</evidence>
<dbReference type="PANTHER" id="PTHR38766:SF1">
    <property type="entry name" value="FLAGELLAR PROTEIN FLIO"/>
    <property type="match status" value="1"/>
</dbReference>
<evidence type="ECO:0000313" key="11">
    <source>
        <dbReference type="Proteomes" id="UP000267464"/>
    </source>
</evidence>
<organism evidence="10 11">
    <name type="scientific">Piscinibacter terrae</name>
    <dbReference type="NCBI Taxonomy" id="2496871"/>
    <lineage>
        <taxon>Bacteria</taxon>
        <taxon>Pseudomonadati</taxon>
        <taxon>Pseudomonadota</taxon>
        <taxon>Betaproteobacteria</taxon>
        <taxon>Burkholderiales</taxon>
        <taxon>Sphaerotilaceae</taxon>
        <taxon>Piscinibacter</taxon>
    </lineage>
</organism>
<dbReference type="InterPro" id="IPR022781">
    <property type="entry name" value="Flagellar_biosynth_FliO"/>
</dbReference>
<keyword evidence="3" id="KW-1003">Cell membrane</keyword>
<evidence type="ECO:0000256" key="8">
    <source>
        <dbReference type="ARBA" id="ARBA00037937"/>
    </source>
</evidence>
<evidence type="ECO:0000256" key="2">
    <source>
        <dbReference type="ARBA" id="ARBA00004236"/>
    </source>
</evidence>
<dbReference type="Pfam" id="PF04347">
    <property type="entry name" value="FliO"/>
    <property type="match status" value="1"/>
</dbReference>
<comment type="caution">
    <text evidence="10">The sequence shown here is derived from an EMBL/GenBank/DDBJ whole genome shotgun (WGS) entry which is preliminary data.</text>
</comment>
<keyword evidence="5 9" id="KW-1133">Transmembrane helix</keyword>
<dbReference type="InterPro" id="IPR052205">
    <property type="entry name" value="FliO/MopB"/>
</dbReference>
<evidence type="ECO:0000256" key="7">
    <source>
        <dbReference type="ARBA" id="ARBA00023143"/>
    </source>
</evidence>
<gene>
    <name evidence="10" type="ORF">DZC73_10510</name>
</gene>
<reference evidence="10 11" key="1">
    <citation type="submission" date="2018-08" db="EMBL/GenBank/DDBJ databases">
        <authorList>
            <person name="Khan S.A."/>
            <person name="Jeon C.O."/>
            <person name="Chun B.H."/>
            <person name="Jeong S.E."/>
        </authorList>
    </citation>
    <scope>NUCLEOTIDE SEQUENCE [LARGE SCALE GENOMIC DNA]</scope>
    <source>
        <strain evidence="10 11">S-16</strain>
    </source>
</reference>
<evidence type="ECO:0000256" key="6">
    <source>
        <dbReference type="ARBA" id="ARBA00023136"/>
    </source>
</evidence>
<protein>
    <submittedName>
        <fullName evidence="10">Flagellar biogenesis protein</fullName>
    </submittedName>
</protein>
<keyword evidence="7" id="KW-0975">Bacterial flagellum</keyword>